<feature type="signal peptide" evidence="1">
    <location>
        <begin position="1"/>
        <end position="21"/>
    </location>
</feature>
<evidence type="ECO:0000256" key="1">
    <source>
        <dbReference type="SAM" id="SignalP"/>
    </source>
</evidence>
<organism evidence="3 4">
    <name type="scientific">Brevundimonas naejangsanensis</name>
    <dbReference type="NCBI Taxonomy" id="588932"/>
    <lineage>
        <taxon>Bacteria</taxon>
        <taxon>Pseudomonadati</taxon>
        <taxon>Pseudomonadota</taxon>
        <taxon>Alphaproteobacteria</taxon>
        <taxon>Caulobacterales</taxon>
        <taxon>Caulobacteraceae</taxon>
        <taxon>Brevundimonas</taxon>
    </lineage>
</organism>
<name>A0A494RIQ2_9CAUL</name>
<dbReference type="EMBL" id="CP032707">
    <property type="protein sequence ID" value="AYG94340.1"/>
    <property type="molecule type" value="Genomic_DNA"/>
</dbReference>
<keyword evidence="4" id="KW-1185">Reference proteome</keyword>
<proteinExistence type="predicted"/>
<dbReference type="InterPro" id="IPR014567">
    <property type="entry name" value="UCP031900"/>
</dbReference>
<dbReference type="PIRSF" id="PIRSF031900">
    <property type="entry name" value="UCP031900"/>
    <property type="match status" value="1"/>
</dbReference>
<feature type="domain" description="Phytase-like" evidence="2">
    <location>
        <begin position="77"/>
        <end position="310"/>
    </location>
</feature>
<dbReference type="Pfam" id="PF13449">
    <property type="entry name" value="Phytase-like"/>
    <property type="match status" value="1"/>
</dbReference>
<dbReference type="RefSeq" id="WP_121481496.1">
    <property type="nucleotide sequence ID" value="NZ_CP032707.1"/>
</dbReference>
<dbReference type="OrthoDB" id="9798693at2"/>
<evidence type="ECO:0000313" key="4">
    <source>
        <dbReference type="Proteomes" id="UP000276984"/>
    </source>
</evidence>
<evidence type="ECO:0000259" key="2">
    <source>
        <dbReference type="Pfam" id="PF13449"/>
    </source>
</evidence>
<dbReference type="AlphaFoldDB" id="A0A494RIQ2"/>
<protein>
    <submittedName>
        <fullName evidence="3">Tat pathway signal protein</fullName>
    </submittedName>
</protein>
<sequence length="326" mass="34000">MNRRLYVAALISLALAACAGAAVSSHPWTPEAQAEGWAAAGGATRQVGLGWPGGARLAKGVRFAGGVQLIAAPVSALHGLSDLTLTGDGGFLAVSDSGALVRGRLALDEAGRLTGLDDLRVRRLTLADGTPIADKADGDAEGLALTEDGEVLVSFERDHRIWSYGPLETMRARPEARPHPAADFPLNAGMEALAAAPDGWRVGGEDGGVWDCSLEGCRVVAAPPDAAPGAGDWRLTGLTRDPGGDGWFAVQRAWRPPFDLRARVRRMAQDGALGPVLVELKLPGLADNFEGVAAEAQGEGVRLYLLSDDNANPAQKTLMLAFDVAY</sequence>
<dbReference type="InterPro" id="IPR027372">
    <property type="entry name" value="Phytase-like_dom"/>
</dbReference>
<evidence type="ECO:0000313" key="3">
    <source>
        <dbReference type="EMBL" id="AYG94340.1"/>
    </source>
</evidence>
<dbReference type="Proteomes" id="UP000276984">
    <property type="component" value="Chromosome"/>
</dbReference>
<keyword evidence="1" id="KW-0732">Signal</keyword>
<dbReference type="PROSITE" id="PS51257">
    <property type="entry name" value="PROKAR_LIPOPROTEIN"/>
    <property type="match status" value="1"/>
</dbReference>
<reference evidence="3 4" key="1">
    <citation type="submission" date="2018-10" db="EMBL/GenBank/DDBJ databases">
        <title>Complete genome sequence of Brevundimonas naejangsanensis BRV3.</title>
        <authorList>
            <person name="Berrios L."/>
            <person name="Ely B."/>
        </authorList>
    </citation>
    <scope>NUCLEOTIDE SEQUENCE [LARGE SCALE GENOMIC DNA]</scope>
    <source>
        <strain evidence="3 4">BRV3</strain>
    </source>
</reference>
<gene>
    <name evidence="3" type="ORF">D8I30_03425</name>
</gene>
<dbReference type="SUPFAM" id="SSF75011">
    <property type="entry name" value="3-carboxy-cis,cis-mucoante lactonizing enzyme"/>
    <property type="match status" value="1"/>
</dbReference>
<feature type="chain" id="PRO_5019829076" evidence="1">
    <location>
        <begin position="22"/>
        <end position="326"/>
    </location>
</feature>
<accession>A0A494RIQ2</accession>